<dbReference type="SUPFAM" id="SSF47413">
    <property type="entry name" value="lambda repressor-like DNA-binding domains"/>
    <property type="match status" value="1"/>
</dbReference>
<dbReference type="AlphaFoldDB" id="A0A9D1EW21"/>
<evidence type="ECO:0000259" key="1">
    <source>
        <dbReference type="PROSITE" id="PS50943"/>
    </source>
</evidence>
<dbReference type="Gene3D" id="1.10.260.40">
    <property type="entry name" value="lambda repressor-like DNA-binding domains"/>
    <property type="match status" value="1"/>
</dbReference>
<dbReference type="PROSITE" id="PS50943">
    <property type="entry name" value="HTH_CROC1"/>
    <property type="match status" value="1"/>
</dbReference>
<accession>A0A9D1EW21</accession>
<protein>
    <submittedName>
        <fullName evidence="2">Helix-turn-helix domain-containing protein</fullName>
    </submittedName>
</protein>
<feature type="domain" description="HTH cro/C1-type" evidence="1">
    <location>
        <begin position="30"/>
        <end position="66"/>
    </location>
</feature>
<dbReference type="Pfam" id="PF13443">
    <property type="entry name" value="HTH_26"/>
    <property type="match status" value="1"/>
</dbReference>
<evidence type="ECO:0000313" key="3">
    <source>
        <dbReference type="Proteomes" id="UP000823928"/>
    </source>
</evidence>
<sequence>MNLNEAVGMRLKKLLEEKEWKNYTIQKEGGVPRVTVGRIVEAKIKIVKLDTLYQITQTLNISLKEFFDDPIFDNVTD</sequence>
<comment type="caution">
    <text evidence="2">The sequence shown here is derived from an EMBL/GenBank/DDBJ whole genome shotgun (WGS) entry which is preliminary data.</text>
</comment>
<dbReference type="InterPro" id="IPR001387">
    <property type="entry name" value="Cro/C1-type_HTH"/>
</dbReference>
<dbReference type="Proteomes" id="UP000823928">
    <property type="component" value="Unassembled WGS sequence"/>
</dbReference>
<dbReference type="InterPro" id="IPR010982">
    <property type="entry name" value="Lambda_DNA-bd_dom_sf"/>
</dbReference>
<dbReference type="CDD" id="cd00093">
    <property type="entry name" value="HTH_XRE"/>
    <property type="match status" value="1"/>
</dbReference>
<proteinExistence type="predicted"/>
<evidence type="ECO:0000313" key="2">
    <source>
        <dbReference type="EMBL" id="HIS35021.1"/>
    </source>
</evidence>
<reference evidence="2" key="2">
    <citation type="journal article" date="2021" name="PeerJ">
        <title>Extensive microbial diversity within the chicken gut microbiome revealed by metagenomics and culture.</title>
        <authorList>
            <person name="Gilroy R."/>
            <person name="Ravi A."/>
            <person name="Getino M."/>
            <person name="Pursley I."/>
            <person name="Horton D.L."/>
            <person name="Alikhan N.F."/>
            <person name="Baker D."/>
            <person name="Gharbi K."/>
            <person name="Hall N."/>
            <person name="Watson M."/>
            <person name="Adriaenssens E.M."/>
            <person name="Foster-Nyarko E."/>
            <person name="Jarju S."/>
            <person name="Secka A."/>
            <person name="Antonio M."/>
            <person name="Oren A."/>
            <person name="Chaudhuri R.R."/>
            <person name="La Ragione R."/>
            <person name="Hildebrand F."/>
            <person name="Pallen M.J."/>
        </authorList>
    </citation>
    <scope>NUCLEOTIDE SEQUENCE</scope>
    <source>
        <strain evidence="2">6276</strain>
    </source>
</reference>
<name>A0A9D1EW21_9BACT</name>
<reference evidence="2" key="1">
    <citation type="submission" date="2020-10" db="EMBL/GenBank/DDBJ databases">
        <authorList>
            <person name="Gilroy R."/>
        </authorList>
    </citation>
    <scope>NUCLEOTIDE SEQUENCE</scope>
    <source>
        <strain evidence="2">6276</strain>
    </source>
</reference>
<organism evidence="2 3">
    <name type="scientific">Candidatus Scatousia excrementigallinarum</name>
    <dbReference type="NCBI Taxonomy" id="2840935"/>
    <lineage>
        <taxon>Bacteria</taxon>
        <taxon>Candidatus Scatousia</taxon>
    </lineage>
</organism>
<gene>
    <name evidence="2" type="ORF">IAC10_00115</name>
</gene>
<dbReference type="EMBL" id="DVIU01000003">
    <property type="protein sequence ID" value="HIS35021.1"/>
    <property type="molecule type" value="Genomic_DNA"/>
</dbReference>
<dbReference type="GO" id="GO:0003677">
    <property type="term" value="F:DNA binding"/>
    <property type="evidence" value="ECO:0007669"/>
    <property type="project" value="InterPro"/>
</dbReference>